<dbReference type="GO" id="GO:0004252">
    <property type="term" value="F:serine-type endopeptidase activity"/>
    <property type="evidence" value="ECO:0007669"/>
    <property type="project" value="InterPro"/>
</dbReference>
<sequence length="864" mass="95323">MKKQYSKFLRILITSILYIGYFSISSSLAQISEGGLPPSFQFAGSLRSEKLAEQVPVNFSVEDLKTVDAWRVSQGAPLRVAKSIPTSFDIANSGDWISLPDGSQVWQLHLQAKGAIALILYYSDFYIPKGARLYLYNAAKTQVLGAYTHRTHPKNGPFATQAVAGDEVILEYVPAPSGETPRLRILEVGYGYNHLEAIMPEVQEAPGAGYSEACEVNINCEEGADWQEQKKGVIQMIQYIRNKEGEGGSYICTASLVNNTARDKKPYVLSAFHCSQDILGEQTVTPEELAVWLFYFHQEHVGCDNESPIYPIKTMVGCTRKASTPVENGSDGLLLLLNDEIPDDYNVFFNGWDRSNMLSLSGVGIHHPSGDYMKISTYGNYPTESITWRNSDVGKTGATNAHWNATFDATPNGHGVTEGGSSGSPLFNSKGLIIGTLSGGSSSCELPEGLNLYGKLYYHWNKYSDNDTARMDVWLDPLGTGVTSLQGMTQDGKTIGNEYESPTDLKYKQISTGEIQLTWNAPVLEKIAGWGSQDRYQQFGLGGDPFYFAQKWDTKDLQPVHKKTIRKVNFYPQEGVTYGVYIKQGNREYEESFTQLKSGKINSVTLKTPFVIDAKQDLLVAIHVISYANNTYPACSDEGPAVDGKGNLYSLDGKKWETFSDDELDANVVLSIVISAEEGELPSSSVFSTSTFSEKPQPMRTGRLSFRKLAIASDAQEAELITAFPELTGYKVYQDTRELTTLPVSQRNYTVKNLATSTPLLQVTALYGTDESAPATVIPETSVGNELKPTDEEVDIQPRIFSNEVQIQNYQQLKSLEIYRADGKLIRSVPQPGSSLSTGDFATGMYIFRLTTEKGSQTVQGIKK</sequence>
<dbReference type="GO" id="GO:0006508">
    <property type="term" value="P:proteolysis"/>
    <property type="evidence" value="ECO:0007669"/>
    <property type="project" value="UniProtKB-KW"/>
</dbReference>
<dbReference type="PANTHER" id="PTHR36234:SF5">
    <property type="entry name" value="LYSYL ENDOPEPTIDASE"/>
    <property type="match status" value="1"/>
</dbReference>
<evidence type="ECO:0000313" key="3">
    <source>
        <dbReference type="Proteomes" id="UP000095591"/>
    </source>
</evidence>
<dbReference type="InterPro" id="IPR009003">
    <property type="entry name" value="Peptidase_S1_PA"/>
</dbReference>
<proteinExistence type="predicted"/>
<dbReference type="InterPro" id="IPR001254">
    <property type="entry name" value="Trypsin_dom"/>
</dbReference>
<dbReference type="Pfam" id="PF00089">
    <property type="entry name" value="Trypsin"/>
    <property type="match status" value="1"/>
</dbReference>
<dbReference type="Proteomes" id="UP000095591">
    <property type="component" value="Unassembled WGS sequence"/>
</dbReference>
<keyword evidence="2" id="KW-0645">Protease</keyword>
<feature type="domain" description="Peptidase S1" evidence="1">
    <location>
        <begin position="245"/>
        <end position="454"/>
    </location>
</feature>
<dbReference type="EMBL" id="CYXP01000010">
    <property type="protein sequence ID" value="CUN31244.1"/>
    <property type="molecule type" value="Genomic_DNA"/>
</dbReference>
<dbReference type="Gene3D" id="2.40.10.10">
    <property type="entry name" value="Trypsin-like serine proteases"/>
    <property type="match status" value="2"/>
</dbReference>
<dbReference type="InterPro" id="IPR026444">
    <property type="entry name" value="Secre_tail"/>
</dbReference>
<protein>
    <submittedName>
        <fullName evidence="2">Protease 1</fullName>
        <ecNumber evidence="2">3.4.21.50</ecNumber>
    </submittedName>
</protein>
<accession>A0A173VW02</accession>
<dbReference type="SUPFAM" id="SSF50494">
    <property type="entry name" value="Trypsin-like serine proteases"/>
    <property type="match status" value="1"/>
</dbReference>
<dbReference type="AlphaFoldDB" id="A0A173VW02"/>
<dbReference type="PANTHER" id="PTHR36234">
    <property type="entry name" value="LYSYL ENDOPEPTIDASE"/>
    <property type="match status" value="1"/>
</dbReference>
<evidence type="ECO:0000259" key="1">
    <source>
        <dbReference type="Pfam" id="PF00089"/>
    </source>
</evidence>
<dbReference type="RefSeq" id="WP_044546242.1">
    <property type="nucleotide sequence ID" value="NZ_CDRH01000552.1"/>
</dbReference>
<name>A0A173VW02_PARDI</name>
<reference evidence="2 3" key="1">
    <citation type="submission" date="2015-09" db="EMBL/GenBank/DDBJ databases">
        <authorList>
            <consortium name="Pathogen Informatics"/>
        </authorList>
    </citation>
    <scope>NUCLEOTIDE SEQUENCE [LARGE SCALE GENOMIC DNA]</scope>
    <source>
        <strain evidence="2 3">2789STDY5608872</strain>
    </source>
</reference>
<evidence type="ECO:0000313" key="2">
    <source>
        <dbReference type="EMBL" id="CUN31244.1"/>
    </source>
</evidence>
<gene>
    <name evidence="2" type="ORF">ERS852429_03696</name>
</gene>
<dbReference type="EC" id="3.4.21.50" evidence="2"/>
<dbReference type="NCBIfam" id="TIGR04183">
    <property type="entry name" value="Por_Secre_tail"/>
    <property type="match status" value="1"/>
</dbReference>
<dbReference type="InterPro" id="IPR043504">
    <property type="entry name" value="Peptidase_S1_PA_chymotrypsin"/>
</dbReference>
<organism evidence="2 3">
    <name type="scientific">Parabacteroides distasonis</name>
    <dbReference type="NCBI Taxonomy" id="823"/>
    <lineage>
        <taxon>Bacteria</taxon>
        <taxon>Pseudomonadati</taxon>
        <taxon>Bacteroidota</taxon>
        <taxon>Bacteroidia</taxon>
        <taxon>Bacteroidales</taxon>
        <taxon>Tannerellaceae</taxon>
        <taxon>Parabacteroides</taxon>
    </lineage>
</organism>
<keyword evidence="2" id="KW-0378">Hydrolase</keyword>